<evidence type="ECO:0000313" key="8">
    <source>
        <dbReference type="EMBL" id="GGP19811.1"/>
    </source>
</evidence>
<dbReference type="SMART" id="SM00829">
    <property type="entry name" value="PKS_ER"/>
    <property type="match status" value="1"/>
</dbReference>
<dbReference type="Gene3D" id="3.90.180.10">
    <property type="entry name" value="Medium-chain alcohol dehydrogenases, catalytic domain"/>
    <property type="match status" value="1"/>
</dbReference>
<dbReference type="Proteomes" id="UP000610960">
    <property type="component" value="Unassembled WGS sequence"/>
</dbReference>
<dbReference type="OrthoDB" id="73567at2157"/>
<dbReference type="Pfam" id="PF08240">
    <property type="entry name" value="ADH_N"/>
    <property type="match status" value="1"/>
</dbReference>
<keyword evidence="9" id="KW-1185">Reference proteome</keyword>
<dbReference type="GO" id="GO:0008270">
    <property type="term" value="F:zinc ion binding"/>
    <property type="evidence" value="ECO:0007669"/>
    <property type="project" value="InterPro"/>
</dbReference>
<proteinExistence type="inferred from homology"/>
<feature type="domain" description="Enoyl reductase (ER)" evidence="7">
    <location>
        <begin position="10"/>
        <end position="333"/>
    </location>
</feature>
<keyword evidence="5" id="KW-0560">Oxidoreductase</keyword>
<dbReference type="SUPFAM" id="SSF51735">
    <property type="entry name" value="NAD(P)-binding Rossmann-fold domains"/>
    <property type="match status" value="1"/>
</dbReference>
<evidence type="ECO:0000256" key="4">
    <source>
        <dbReference type="ARBA" id="ARBA00022833"/>
    </source>
</evidence>
<comment type="caution">
    <text evidence="8">The sequence shown here is derived from an EMBL/GenBank/DDBJ whole genome shotgun (WGS) entry which is preliminary data.</text>
</comment>
<keyword evidence="4 6" id="KW-0862">Zinc</keyword>
<evidence type="ECO:0000259" key="7">
    <source>
        <dbReference type="SMART" id="SM00829"/>
    </source>
</evidence>
<dbReference type="RefSeq" id="WP_188595864.1">
    <property type="nucleotide sequence ID" value="NZ_BMNL01000001.1"/>
</dbReference>
<dbReference type="SUPFAM" id="SSF50129">
    <property type="entry name" value="GroES-like"/>
    <property type="match status" value="1"/>
</dbReference>
<reference evidence="8" key="1">
    <citation type="journal article" date="2014" name="Int. J. Syst. Evol. Microbiol.">
        <title>Complete genome sequence of Corynebacterium casei LMG S-19264T (=DSM 44701T), isolated from a smear-ripened cheese.</title>
        <authorList>
            <consortium name="US DOE Joint Genome Institute (JGI-PGF)"/>
            <person name="Walter F."/>
            <person name="Albersmeier A."/>
            <person name="Kalinowski J."/>
            <person name="Ruckert C."/>
        </authorList>
    </citation>
    <scope>NUCLEOTIDE SEQUENCE</scope>
    <source>
        <strain evidence="8">JCM 10088</strain>
    </source>
</reference>
<dbReference type="PANTHER" id="PTHR42940:SF8">
    <property type="entry name" value="VACUOLAR PROTEIN SORTING-ASSOCIATED PROTEIN 11"/>
    <property type="match status" value="1"/>
</dbReference>
<dbReference type="EMBL" id="BMNL01000001">
    <property type="protein sequence ID" value="GGP19811.1"/>
    <property type="molecule type" value="Genomic_DNA"/>
</dbReference>
<dbReference type="Pfam" id="PF00107">
    <property type="entry name" value="ADH_zinc_N"/>
    <property type="match status" value="1"/>
</dbReference>
<dbReference type="GO" id="GO:0004022">
    <property type="term" value="F:alcohol dehydrogenase (NAD+) activity"/>
    <property type="evidence" value="ECO:0007669"/>
    <property type="project" value="TreeGrafter"/>
</dbReference>
<protein>
    <submittedName>
        <fullName evidence="8">Alcohol dehydrogenase</fullName>
    </submittedName>
</protein>
<dbReference type="Gene3D" id="3.40.50.720">
    <property type="entry name" value="NAD(P)-binding Rossmann-like Domain"/>
    <property type="match status" value="1"/>
</dbReference>
<dbReference type="InterPro" id="IPR036291">
    <property type="entry name" value="NAD(P)-bd_dom_sf"/>
</dbReference>
<evidence type="ECO:0000313" key="9">
    <source>
        <dbReference type="Proteomes" id="UP000610960"/>
    </source>
</evidence>
<dbReference type="InterPro" id="IPR020843">
    <property type="entry name" value="ER"/>
</dbReference>
<evidence type="ECO:0000256" key="5">
    <source>
        <dbReference type="ARBA" id="ARBA00023002"/>
    </source>
</evidence>
<dbReference type="GO" id="GO:0005737">
    <property type="term" value="C:cytoplasm"/>
    <property type="evidence" value="ECO:0007669"/>
    <property type="project" value="TreeGrafter"/>
</dbReference>
<dbReference type="InterPro" id="IPR013149">
    <property type="entry name" value="ADH-like_C"/>
</dbReference>
<dbReference type="InterPro" id="IPR013154">
    <property type="entry name" value="ADH-like_N"/>
</dbReference>
<organism evidence="8 9">
    <name type="scientific">Thermocladium modestius</name>
    <dbReference type="NCBI Taxonomy" id="62609"/>
    <lineage>
        <taxon>Archaea</taxon>
        <taxon>Thermoproteota</taxon>
        <taxon>Thermoprotei</taxon>
        <taxon>Thermoproteales</taxon>
        <taxon>Thermoproteaceae</taxon>
        <taxon>Thermocladium</taxon>
    </lineage>
</organism>
<evidence type="ECO:0000256" key="2">
    <source>
        <dbReference type="ARBA" id="ARBA00008072"/>
    </source>
</evidence>
<sequence length="335" mass="35917">MKAMVLERAGPIENQPLKLREVEPPRMGRFDALMEVKACGVCGTDLSIVEGRFKPPRLPIVPGHEAIGRVLAVGEDASGLVREGDLIGAYWVHSSCGSCDYCLTGREQLCLERRVNGLDNDGCYAEQMVVDARYAVKIPSGLSPEEAAPFMCAGLTAYRSIKLSGAEPGRRIGVIGVGGLGSFAIQIAKLRGARVTAISRSSVKLEMARRLGADETVPEDEASKMAGEFDSVVLLAPFPKLVEVGMRLLRKGGSMIVAANLDEVPNMPYRSTLASERCVRSVSVGGRQELKELLGLAGSGALRPIPVEPMPLEEANEALLRVKRGDVIGRVVLRP</sequence>
<reference evidence="8" key="2">
    <citation type="submission" date="2020-09" db="EMBL/GenBank/DDBJ databases">
        <authorList>
            <person name="Sun Q."/>
            <person name="Ohkuma M."/>
        </authorList>
    </citation>
    <scope>NUCLEOTIDE SEQUENCE</scope>
    <source>
        <strain evidence="8">JCM 10088</strain>
    </source>
</reference>
<evidence type="ECO:0000256" key="1">
    <source>
        <dbReference type="ARBA" id="ARBA00001947"/>
    </source>
</evidence>
<evidence type="ECO:0000256" key="6">
    <source>
        <dbReference type="RuleBase" id="RU361277"/>
    </source>
</evidence>
<keyword evidence="3 6" id="KW-0479">Metal-binding</keyword>
<accession>A0A830GSU3</accession>
<evidence type="ECO:0000256" key="3">
    <source>
        <dbReference type="ARBA" id="ARBA00022723"/>
    </source>
</evidence>
<comment type="cofactor">
    <cofactor evidence="1 6">
        <name>Zn(2+)</name>
        <dbReference type="ChEBI" id="CHEBI:29105"/>
    </cofactor>
</comment>
<dbReference type="PANTHER" id="PTHR42940">
    <property type="entry name" value="ALCOHOL DEHYDROGENASE 1-RELATED"/>
    <property type="match status" value="1"/>
</dbReference>
<dbReference type="InterPro" id="IPR011032">
    <property type="entry name" value="GroES-like_sf"/>
</dbReference>
<dbReference type="PROSITE" id="PS00059">
    <property type="entry name" value="ADH_ZINC"/>
    <property type="match status" value="1"/>
</dbReference>
<dbReference type="AlphaFoldDB" id="A0A830GSU3"/>
<comment type="similarity">
    <text evidence="2 6">Belongs to the zinc-containing alcohol dehydrogenase family.</text>
</comment>
<dbReference type="InterPro" id="IPR002328">
    <property type="entry name" value="ADH_Zn_CS"/>
</dbReference>
<gene>
    <name evidence="8" type="ORF">GCM10007981_05000</name>
</gene>
<name>A0A830GSU3_9CREN</name>